<evidence type="ECO:0000313" key="2">
    <source>
        <dbReference type="Proteomes" id="UP000615755"/>
    </source>
</evidence>
<evidence type="ECO:0008006" key="3">
    <source>
        <dbReference type="Google" id="ProtNLM"/>
    </source>
</evidence>
<reference evidence="1 2" key="1">
    <citation type="submission" date="2015-03" db="EMBL/GenBank/DDBJ databases">
        <title>Genome sequence of Pseudoalteromonas aurantia.</title>
        <authorList>
            <person name="Xie B.-B."/>
            <person name="Rong J.-C."/>
            <person name="Qin Q.-L."/>
            <person name="Zhang Y.-Z."/>
        </authorList>
    </citation>
    <scope>NUCLEOTIDE SEQUENCE [LARGE SCALE GENOMIC DNA]</scope>
    <source>
        <strain evidence="1 2">208</strain>
    </source>
</reference>
<protein>
    <recommendedName>
        <fullName evidence="3">Orphan protein</fullName>
    </recommendedName>
</protein>
<keyword evidence="2" id="KW-1185">Reference proteome</keyword>
<name>A0ABR9EHB5_9GAMM</name>
<accession>A0ABR9EHB5</accession>
<gene>
    <name evidence="1" type="ORF">PAUR_b0395</name>
</gene>
<evidence type="ECO:0000313" key="1">
    <source>
        <dbReference type="EMBL" id="MBE0370373.1"/>
    </source>
</evidence>
<comment type="caution">
    <text evidence="1">The sequence shown here is derived from an EMBL/GenBank/DDBJ whole genome shotgun (WGS) entry which is preliminary data.</text>
</comment>
<sequence length="50" mass="5798">MLGAMFVHVHGEIQKKVNTNWPVKYSFDMKPVNQQLQHAEQHYNNSALST</sequence>
<dbReference type="EMBL" id="AQGV01000015">
    <property type="protein sequence ID" value="MBE0370373.1"/>
    <property type="molecule type" value="Genomic_DNA"/>
</dbReference>
<organism evidence="1 2">
    <name type="scientific">Pseudoalteromonas aurantia 208</name>
    <dbReference type="NCBI Taxonomy" id="1314867"/>
    <lineage>
        <taxon>Bacteria</taxon>
        <taxon>Pseudomonadati</taxon>
        <taxon>Pseudomonadota</taxon>
        <taxon>Gammaproteobacteria</taxon>
        <taxon>Alteromonadales</taxon>
        <taxon>Pseudoalteromonadaceae</taxon>
        <taxon>Pseudoalteromonas</taxon>
    </lineage>
</organism>
<dbReference type="Proteomes" id="UP000615755">
    <property type="component" value="Unassembled WGS sequence"/>
</dbReference>
<proteinExistence type="predicted"/>